<dbReference type="SUPFAM" id="SSF56988">
    <property type="entry name" value="Anthrax protective antigen"/>
    <property type="match status" value="1"/>
</dbReference>
<comment type="caution">
    <text evidence="2">The sequence shown here is derived from an EMBL/GenBank/DDBJ whole genome shotgun (WGS) entry which is preliminary data.</text>
</comment>
<dbReference type="Proteomes" id="UP000236075">
    <property type="component" value="Unassembled WGS sequence"/>
</dbReference>
<sequence length="546" mass="60934">MNNYIPLNKAVGPKLICDGEQALIPQKLGVDAMEFNFDGSACEHATCAGAPEMFIKVEEDGLYYFGVEADDTGSLTIAGEQAIKKDGTPPNGKLNIETDSRYLKAGYYKVALSWTNNAYTPVSNNAAAFNVTMDREPIQAGKYEGNSTMKREFSPSPKIKLWTIEKESTITCEPSKNVEFEFEKPEPVTTEEEGNSQTKNTPVNIVVTVCKDETENVWRCRVVSASGGATVVVRTGSFIDALLTPPTNEEDCIMAVNDLNGYQSGEGLGIWHTAEASLAHEEHHRRQWEDAYKFYWKHLKLQEKLEEKTLSCDKVKDMETAIAAMDLTAVNASINFMTEVIAYIKKLPDNPGDRPYCAGQKVLNNTTRKLIRVAEIKGWSKVPTNVTEPGIIEPPCFLPPVNEGKTRSMAIAEVSTPLQLSIVDTANFMKGEITVSFRNEGNEPVRIPDEINDETADYFFVTVLRTERGDVRILNREIGTMTFQRPLNYRELAPGREYSVTIPVCLDEVDLEGWKQCSCELETRYYNQQGKDCFLGMLRATAKLAL</sequence>
<name>A0AAX0WJJ3_9BACT</name>
<feature type="domain" description="PA14" evidence="1">
    <location>
        <begin position="55"/>
        <end position="116"/>
    </location>
</feature>
<dbReference type="Pfam" id="PF07691">
    <property type="entry name" value="PA14"/>
    <property type="match status" value="1"/>
</dbReference>
<protein>
    <recommendedName>
        <fullName evidence="1">PA14 domain-containing protein</fullName>
    </recommendedName>
</protein>
<evidence type="ECO:0000313" key="3">
    <source>
        <dbReference type="Proteomes" id="UP000236075"/>
    </source>
</evidence>
<accession>A0AAX0WJJ3</accession>
<organism evidence="2 3">
    <name type="scientific">Akkermansia muciniphila</name>
    <dbReference type="NCBI Taxonomy" id="239935"/>
    <lineage>
        <taxon>Bacteria</taxon>
        <taxon>Pseudomonadati</taxon>
        <taxon>Verrucomicrobiota</taxon>
        <taxon>Verrucomicrobiia</taxon>
        <taxon>Verrucomicrobiales</taxon>
        <taxon>Akkermansiaceae</taxon>
        <taxon>Akkermansia</taxon>
    </lineage>
</organism>
<gene>
    <name evidence="2" type="ORF">CXT95_07050</name>
</gene>
<dbReference type="InterPro" id="IPR011658">
    <property type="entry name" value="PA14_dom"/>
</dbReference>
<evidence type="ECO:0000313" key="2">
    <source>
        <dbReference type="EMBL" id="PND02416.1"/>
    </source>
</evidence>
<dbReference type="AlphaFoldDB" id="A0AAX0WJJ3"/>
<dbReference type="EMBL" id="PJLB01000008">
    <property type="protein sequence ID" value="PND02416.1"/>
    <property type="molecule type" value="Genomic_DNA"/>
</dbReference>
<reference evidence="2 3" key="1">
    <citation type="journal article" date="2017" name="BMC Genomics">
        <title>Genome sequencing of 39 Akkermansia muciniphila isolates reveals its population structure, genomic and functional diverisity, and global distribution in mammalian gut microbiotas.</title>
        <authorList>
            <person name="Guo X."/>
            <person name="Li S."/>
            <person name="Zhang J."/>
            <person name="Wu F."/>
            <person name="Li X."/>
            <person name="Wu D."/>
            <person name="Zhang M."/>
            <person name="Ou Z."/>
            <person name="Jie Z."/>
            <person name="Yan Q."/>
            <person name="Li P."/>
            <person name="Yi J."/>
            <person name="Peng Y."/>
        </authorList>
    </citation>
    <scope>NUCLEOTIDE SEQUENCE [LARGE SCALE GENOMIC DNA]</scope>
    <source>
        <strain evidence="2 3">GP28</strain>
    </source>
</reference>
<evidence type="ECO:0000259" key="1">
    <source>
        <dbReference type="Pfam" id="PF07691"/>
    </source>
</evidence>
<dbReference type="RefSeq" id="WP_046434485.1">
    <property type="nucleotide sequence ID" value="NZ_CP072029.1"/>
</dbReference>
<proteinExistence type="predicted"/>